<dbReference type="STRING" id="1449350.OCH239_02080"/>
<protein>
    <submittedName>
        <fullName evidence="2">Polyphosphate kinase</fullName>
    </submittedName>
</protein>
<dbReference type="RefSeq" id="WP_037257840.1">
    <property type="nucleotide sequence ID" value="NZ_JALZ01000001.1"/>
</dbReference>
<evidence type="ECO:0000313" key="2">
    <source>
        <dbReference type="EMBL" id="ETX16635.1"/>
    </source>
</evidence>
<sequence length="204" mass="21665">MLTLDHLAVAAESLEEATAHAEAALGQPMEPGGKHARYATHNRVVGLDGSLYLEAIAADPGAPPPAAPRWFGLDTFAGPARLDKWICRVPDIAAARAALPMAGEPVELSRGALRWTMLVPEDGRLPFDGLFPALIEWQSPVPPGNALAPTGWALDELTVAHPQAAELAELLGPHLADPRIAFLTEPVPALRARLSNGGRERILQ</sequence>
<gene>
    <name evidence="2" type="ORF">OCH239_02080</name>
</gene>
<accession>X7EL59</accession>
<dbReference type="OrthoDB" id="8451710at2"/>
<dbReference type="EMBL" id="JALZ01000001">
    <property type="protein sequence ID" value="ETX16635.1"/>
    <property type="molecule type" value="Genomic_DNA"/>
</dbReference>
<dbReference type="InterPro" id="IPR025870">
    <property type="entry name" value="Glyoxalase-like_dom"/>
</dbReference>
<name>X7EL59_9RHOB</name>
<dbReference type="AlphaFoldDB" id="X7EL59"/>
<dbReference type="GO" id="GO:0016301">
    <property type="term" value="F:kinase activity"/>
    <property type="evidence" value="ECO:0007669"/>
    <property type="project" value="UniProtKB-KW"/>
</dbReference>
<evidence type="ECO:0000259" key="1">
    <source>
        <dbReference type="Pfam" id="PF13468"/>
    </source>
</evidence>
<keyword evidence="3" id="KW-1185">Reference proteome</keyword>
<proteinExistence type="predicted"/>
<dbReference type="PATRIC" id="fig|1449350.3.peg.420"/>
<keyword evidence="2" id="KW-0418">Kinase</keyword>
<keyword evidence="2" id="KW-0808">Transferase</keyword>
<dbReference type="eggNOG" id="COG0346">
    <property type="taxonomic scope" value="Bacteria"/>
</dbReference>
<dbReference type="Proteomes" id="UP000022447">
    <property type="component" value="Unassembled WGS sequence"/>
</dbReference>
<organism evidence="2 3">
    <name type="scientific">Roseivivax halodurans JCM 10272</name>
    <dbReference type="NCBI Taxonomy" id="1449350"/>
    <lineage>
        <taxon>Bacteria</taxon>
        <taxon>Pseudomonadati</taxon>
        <taxon>Pseudomonadota</taxon>
        <taxon>Alphaproteobacteria</taxon>
        <taxon>Rhodobacterales</taxon>
        <taxon>Roseobacteraceae</taxon>
        <taxon>Roseivivax</taxon>
    </lineage>
</organism>
<evidence type="ECO:0000313" key="3">
    <source>
        <dbReference type="Proteomes" id="UP000022447"/>
    </source>
</evidence>
<dbReference type="Pfam" id="PF13468">
    <property type="entry name" value="Glyoxalase_3"/>
    <property type="match status" value="1"/>
</dbReference>
<dbReference type="InterPro" id="IPR029068">
    <property type="entry name" value="Glyas_Bleomycin-R_OHBP_Dase"/>
</dbReference>
<feature type="domain" description="Glyoxalase-like" evidence="1">
    <location>
        <begin position="4"/>
        <end position="171"/>
    </location>
</feature>
<dbReference type="Gene3D" id="3.10.180.10">
    <property type="entry name" value="2,3-Dihydroxybiphenyl 1,2-Dioxygenase, domain 1"/>
    <property type="match status" value="1"/>
</dbReference>
<reference evidence="2 3" key="1">
    <citation type="submission" date="2014-01" db="EMBL/GenBank/DDBJ databases">
        <title>Roseivivax halodurans JCM 10272 Genome Sequencing.</title>
        <authorList>
            <person name="Lai Q."/>
            <person name="Li G."/>
            <person name="Shao Z."/>
        </authorList>
    </citation>
    <scope>NUCLEOTIDE SEQUENCE [LARGE SCALE GENOMIC DNA]</scope>
    <source>
        <strain evidence="2 3">JCM 10272</strain>
    </source>
</reference>
<comment type="caution">
    <text evidence="2">The sequence shown here is derived from an EMBL/GenBank/DDBJ whole genome shotgun (WGS) entry which is preliminary data.</text>
</comment>